<dbReference type="AlphaFoldDB" id="A0A759WA55"/>
<accession>A0A759WA55</accession>
<organism evidence="1">
    <name type="scientific">Salmonella enterica</name>
    <name type="common">Salmonella choleraesuis</name>
    <dbReference type="NCBI Taxonomy" id="28901"/>
    <lineage>
        <taxon>Bacteria</taxon>
        <taxon>Pseudomonadati</taxon>
        <taxon>Pseudomonadota</taxon>
        <taxon>Gammaproteobacteria</taxon>
        <taxon>Enterobacterales</taxon>
        <taxon>Enterobacteriaceae</taxon>
        <taxon>Salmonella</taxon>
    </lineage>
</organism>
<protein>
    <submittedName>
        <fullName evidence="1">Uncharacterized protein</fullName>
    </submittedName>
</protein>
<dbReference type="SUPFAM" id="SSF143011">
    <property type="entry name" value="RelE-like"/>
    <property type="match status" value="1"/>
</dbReference>
<dbReference type="InterPro" id="IPR035093">
    <property type="entry name" value="RelE/ParE_toxin_dom_sf"/>
</dbReference>
<gene>
    <name evidence="1" type="ORF">G8V49_001091</name>
</gene>
<comment type="caution">
    <text evidence="1">The sequence shown here is derived from an EMBL/GenBank/DDBJ whole genome shotgun (WGS) entry which is preliminary data.</text>
</comment>
<sequence>MIRHINHIDVEIYPEFKREFKKLPDVVQTHSRQVIRDLLSYPQPKKLRLEKLQGNNKPPVYTIHVTPNHSHKLSFELRGDVAVMRKIGTHKEIDRSP</sequence>
<dbReference type="Gene3D" id="3.30.2310.20">
    <property type="entry name" value="RelE-like"/>
    <property type="match status" value="1"/>
</dbReference>
<reference evidence="1" key="2">
    <citation type="submission" date="2020-02" db="EMBL/GenBank/DDBJ databases">
        <authorList>
            <consortium name="NCBI Pathogen Detection Project"/>
        </authorList>
    </citation>
    <scope>NUCLEOTIDE SEQUENCE</scope>
    <source>
        <strain evidence="1">MA.CK_98/00005752</strain>
    </source>
</reference>
<proteinExistence type="predicted"/>
<evidence type="ECO:0000313" key="1">
    <source>
        <dbReference type="EMBL" id="HAG2208884.1"/>
    </source>
</evidence>
<dbReference type="EMBL" id="DAAXQP010000002">
    <property type="protein sequence ID" value="HAG2208884.1"/>
    <property type="molecule type" value="Genomic_DNA"/>
</dbReference>
<reference evidence="1" key="1">
    <citation type="journal article" date="2018" name="Genome Biol.">
        <title>SKESA: strategic k-mer extension for scrupulous assemblies.</title>
        <authorList>
            <person name="Souvorov A."/>
            <person name="Agarwala R."/>
            <person name="Lipman D.J."/>
        </authorList>
    </citation>
    <scope>NUCLEOTIDE SEQUENCE</scope>
    <source>
        <strain evidence="1">MA.CK_98/00005752</strain>
    </source>
</reference>
<name>A0A759WA55_SALER</name>